<dbReference type="GO" id="GO:0003676">
    <property type="term" value="F:nucleic acid binding"/>
    <property type="evidence" value="ECO:0007669"/>
    <property type="project" value="InterPro"/>
</dbReference>
<protein>
    <recommendedName>
        <fullName evidence="3">RRM domain-containing protein</fullName>
    </recommendedName>
</protein>
<keyword evidence="2" id="KW-1185">Reference proteome</keyword>
<gene>
    <name evidence="1" type="ORF">B0I35DRAFT_463212</name>
</gene>
<proteinExistence type="predicted"/>
<name>A0A8K0SHV8_9HYPO</name>
<dbReference type="InterPro" id="IPR035979">
    <property type="entry name" value="RBD_domain_sf"/>
</dbReference>
<evidence type="ECO:0000313" key="2">
    <source>
        <dbReference type="Proteomes" id="UP000813444"/>
    </source>
</evidence>
<dbReference type="AlphaFoldDB" id="A0A8K0SHV8"/>
<accession>A0A8K0SHV8</accession>
<evidence type="ECO:0000313" key="1">
    <source>
        <dbReference type="EMBL" id="KAH7310584.1"/>
    </source>
</evidence>
<organism evidence="1 2">
    <name type="scientific">Stachybotrys elegans</name>
    <dbReference type="NCBI Taxonomy" id="80388"/>
    <lineage>
        <taxon>Eukaryota</taxon>
        <taxon>Fungi</taxon>
        <taxon>Dikarya</taxon>
        <taxon>Ascomycota</taxon>
        <taxon>Pezizomycotina</taxon>
        <taxon>Sordariomycetes</taxon>
        <taxon>Hypocreomycetidae</taxon>
        <taxon>Hypocreales</taxon>
        <taxon>Stachybotryaceae</taxon>
        <taxon>Stachybotrys</taxon>
    </lineage>
</organism>
<comment type="caution">
    <text evidence="1">The sequence shown here is derived from an EMBL/GenBank/DDBJ whole genome shotgun (WGS) entry which is preliminary data.</text>
</comment>
<evidence type="ECO:0008006" key="3">
    <source>
        <dbReference type="Google" id="ProtNLM"/>
    </source>
</evidence>
<dbReference type="CDD" id="cd00590">
    <property type="entry name" value="RRM_SF"/>
    <property type="match status" value="1"/>
</dbReference>
<reference evidence="1" key="1">
    <citation type="journal article" date="2021" name="Nat. Commun.">
        <title>Genetic determinants of endophytism in the Arabidopsis root mycobiome.</title>
        <authorList>
            <person name="Mesny F."/>
            <person name="Miyauchi S."/>
            <person name="Thiergart T."/>
            <person name="Pickel B."/>
            <person name="Atanasova L."/>
            <person name="Karlsson M."/>
            <person name="Huettel B."/>
            <person name="Barry K.W."/>
            <person name="Haridas S."/>
            <person name="Chen C."/>
            <person name="Bauer D."/>
            <person name="Andreopoulos W."/>
            <person name="Pangilinan J."/>
            <person name="LaButti K."/>
            <person name="Riley R."/>
            <person name="Lipzen A."/>
            <person name="Clum A."/>
            <person name="Drula E."/>
            <person name="Henrissat B."/>
            <person name="Kohler A."/>
            <person name="Grigoriev I.V."/>
            <person name="Martin F.M."/>
            <person name="Hacquard S."/>
        </authorList>
    </citation>
    <scope>NUCLEOTIDE SEQUENCE</scope>
    <source>
        <strain evidence="1">MPI-CAGE-CH-0235</strain>
    </source>
</reference>
<dbReference type="EMBL" id="JAGPNK010000012">
    <property type="protein sequence ID" value="KAH7310584.1"/>
    <property type="molecule type" value="Genomic_DNA"/>
</dbReference>
<dbReference type="Proteomes" id="UP000813444">
    <property type="component" value="Unassembled WGS sequence"/>
</dbReference>
<sequence>MVNRQQLQEQTRRYRALNQLGIAASIHFRTSRAEFEDACRARLTNPERVRFIWEDSPDHWRDHVGQAFIAFERRDHLDPAITEMSGLVLHGRGVLFRRARGHDMQQRRGRAAPPALPAVNPAPPARAAGTAVVSTVIAALPRADFAAALAEFPMAELIPILPWAVMTSTVNNTDPDDLLPDMIRHARSVMERVNAAPAAQAAAEPAPAVAVEPVAAAQEAEPPAVDIADAQEPEPAAIPAWW</sequence>
<dbReference type="OrthoDB" id="5153781at2759"/>
<dbReference type="SUPFAM" id="SSF54928">
    <property type="entry name" value="RNA-binding domain, RBD"/>
    <property type="match status" value="1"/>
</dbReference>